<dbReference type="KEGG" id="fgi:OP10G_4448"/>
<dbReference type="STRING" id="661478.OP10G_4448"/>
<dbReference type="Proteomes" id="UP000027982">
    <property type="component" value="Chromosome"/>
</dbReference>
<evidence type="ECO:0000313" key="1">
    <source>
        <dbReference type="EMBL" id="AIE87816.1"/>
    </source>
</evidence>
<keyword evidence="1" id="KW-0812">Transmembrane</keyword>
<keyword evidence="2" id="KW-1185">Reference proteome</keyword>
<dbReference type="Gene3D" id="3.20.20.80">
    <property type="entry name" value="Glycosidases"/>
    <property type="match status" value="1"/>
</dbReference>
<dbReference type="HOGENOM" id="CLU_070568_0_0_0"/>
<protein>
    <submittedName>
        <fullName evidence="1">Putative transmembrane protein</fullName>
    </submittedName>
</protein>
<dbReference type="InterPro" id="IPR017853">
    <property type="entry name" value="GH"/>
</dbReference>
<proteinExistence type="predicted"/>
<dbReference type="EMBL" id="CP007139">
    <property type="protein sequence ID" value="AIE87816.1"/>
    <property type="molecule type" value="Genomic_DNA"/>
</dbReference>
<sequence length="285" mass="31707">MLPFLAAGMIALAGLHGRVATERMWGVTLDEVSDTSAIVESLRGLKAKMTARVVFDPGATPREYASAVHEIGKVADVMGSPVDSAPPSGKMSVDAYRKRMADFMDGLGTDVNLWEIGNEVNGDWTGDSRQMGLKIEAALHEAKKRRHKAALCLFYSDYYLGTDREMAKWSEVNLSDDVKRHVDYVLVSFYPASATGEHPDWKAQFKRLGEVFPKAKLGFGELGLRKEDFTLSNDESGKEALIRRYYRMASPLPGRFVGGYFWWTFRQDAVAKNAPLWTALKKSIG</sequence>
<evidence type="ECO:0000313" key="2">
    <source>
        <dbReference type="Proteomes" id="UP000027982"/>
    </source>
</evidence>
<dbReference type="OrthoDB" id="5538531at2"/>
<gene>
    <name evidence="1" type="ORF">OP10G_4448</name>
</gene>
<dbReference type="AlphaFoldDB" id="A0A068NWI8"/>
<dbReference type="SUPFAM" id="SSF51445">
    <property type="entry name" value="(Trans)glycosidases"/>
    <property type="match status" value="1"/>
</dbReference>
<dbReference type="eggNOG" id="COG3291">
    <property type="taxonomic scope" value="Bacteria"/>
</dbReference>
<organism evidence="1 2">
    <name type="scientific">Fimbriimonas ginsengisoli Gsoil 348</name>
    <dbReference type="NCBI Taxonomy" id="661478"/>
    <lineage>
        <taxon>Bacteria</taxon>
        <taxon>Bacillati</taxon>
        <taxon>Armatimonadota</taxon>
        <taxon>Fimbriimonadia</taxon>
        <taxon>Fimbriimonadales</taxon>
        <taxon>Fimbriimonadaceae</taxon>
        <taxon>Fimbriimonas</taxon>
    </lineage>
</organism>
<dbReference type="RefSeq" id="WP_025228304.1">
    <property type="nucleotide sequence ID" value="NZ_CP007139.1"/>
</dbReference>
<keyword evidence="1" id="KW-0472">Membrane</keyword>
<reference evidence="1 2" key="1">
    <citation type="journal article" date="2014" name="PLoS ONE">
        <title>The first complete genome sequence of the class fimbriimonadia in the phylum armatimonadetes.</title>
        <authorList>
            <person name="Hu Z.Y."/>
            <person name="Wang Y.Z."/>
            <person name="Im W.T."/>
            <person name="Wang S.Y."/>
            <person name="Zhao G.P."/>
            <person name="Zheng H.J."/>
            <person name="Quan Z.X."/>
        </authorList>
    </citation>
    <scope>NUCLEOTIDE SEQUENCE [LARGE SCALE GENOMIC DNA]</scope>
    <source>
        <strain evidence="1">Gsoil 348</strain>
    </source>
</reference>
<name>A0A068NWI8_FIMGI</name>
<accession>A0A068NWI8</accession>